<accession>A0ABW1ENS4</accession>
<dbReference type="Pfam" id="PF00795">
    <property type="entry name" value="CN_hydrolase"/>
    <property type="match status" value="1"/>
</dbReference>
<evidence type="ECO:0000259" key="2">
    <source>
        <dbReference type="PROSITE" id="PS50263"/>
    </source>
</evidence>
<dbReference type="Proteomes" id="UP001596091">
    <property type="component" value="Unassembled WGS sequence"/>
</dbReference>
<gene>
    <name evidence="3" type="ORF">ACFPT7_24855</name>
</gene>
<evidence type="ECO:0000313" key="3">
    <source>
        <dbReference type="EMBL" id="MFC5865559.1"/>
    </source>
</evidence>
<dbReference type="InterPro" id="IPR050345">
    <property type="entry name" value="Aliph_Amidase/BUP"/>
</dbReference>
<dbReference type="EMBL" id="JBHSPH010000020">
    <property type="protein sequence ID" value="MFC5865559.1"/>
    <property type="molecule type" value="Genomic_DNA"/>
</dbReference>
<sequence length="315" mass="34922">MSHAVGAKSRKYNVGLIQMKMGADPAANTEAAIKHIREAARLGANVICLPELFRAQYFCQREDTHLFDLAEPIPGPTTAAIGEVARETRTVVIASLFERRAAGLYHNTAVTFHTDGSIAGVYRKMHIPDDPLYYEKYYFTPGDRGFQAVDTAAGRIGTLVCWDQWYPEGARLTALQGAETLFYPTAIGWHPAEKAEFGHAQYEAWQTIQRAHAIANGVYVAGVNRVGHEQGDVLGNRAEGAGLEFWGGSFLADPFGRIVAKASHDSEEVLMAEIDPALIEETRRNWPFLRDRRIDAYGGVTQRFLDPAPELSEWK</sequence>
<dbReference type="Gene3D" id="3.60.110.10">
    <property type="entry name" value="Carbon-nitrogen hydrolase"/>
    <property type="match status" value="1"/>
</dbReference>
<dbReference type="InterPro" id="IPR036526">
    <property type="entry name" value="C-N_Hydrolase_sf"/>
</dbReference>
<keyword evidence="4" id="KW-1185">Reference proteome</keyword>
<dbReference type="GO" id="GO:0016787">
    <property type="term" value="F:hydrolase activity"/>
    <property type="evidence" value="ECO:0007669"/>
    <property type="project" value="UniProtKB-KW"/>
</dbReference>
<protein>
    <submittedName>
        <fullName evidence="3">Carbon-nitrogen hydrolase</fullName>
    </submittedName>
</protein>
<dbReference type="PROSITE" id="PS50263">
    <property type="entry name" value="CN_HYDROLASE"/>
    <property type="match status" value="1"/>
</dbReference>
<name>A0ABW1ENS4_9BACT</name>
<dbReference type="InterPro" id="IPR003010">
    <property type="entry name" value="C-N_Hydrolase"/>
</dbReference>
<reference evidence="4" key="1">
    <citation type="journal article" date="2019" name="Int. J. Syst. Evol. Microbiol.">
        <title>The Global Catalogue of Microorganisms (GCM) 10K type strain sequencing project: providing services to taxonomists for standard genome sequencing and annotation.</title>
        <authorList>
            <consortium name="The Broad Institute Genomics Platform"/>
            <consortium name="The Broad Institute Genome Sequencing Center for Infectious Disease"/>
            <person name="Wu L."/>
            <person name="Ma J."/>
        </authorList>
    </citation>
    <scope>NUCLEOTIDE SEQUENCE [LARGE SCALE GENOMIC DNA]</scope>
    <source>
        <strain evidence="4">JCM 4087</strain>
    </source>
</reference>
<dbReference type="PANTHER" id="PTHR43674:SF2">
    <property type="entry name" value="BETA-UREIDOPROPIONASE"/>
    <property type="match status" value="1"/>
</dbReference>
<dbReference type="PANTHER" id="PTHR43674">
    <property type="entry name" value="NITRILASE C965.09-RELATED"/>
    <property type="match status" value="1"/>
</dbReference>
<keyword evidence="1 3" id="KW-0378">Hydrolase</keyword>
<organism evidence="3 4">
    <name type="scientific">Acidicapsa dinghuensis</name>
    <dbReference type="NCBI Taxonomy" id="2218256"/>
    <lineage>
        <taxon>Bacteria</taxon>
        <taxon>Pseudomonadati</taxon>
        <taxon>Acidobacteriota</taxon>
        <taxon>Terriglobia</taxon>
        <taxon>Terriglobales</taxon>
        <taxon>Acidobacteriaceae</taxon>
        <taxon>Acidicapsa</taxon>
    </lineage>
</organism>
<proteinExistence type="predicted"/>
<dbReference type="CDD" id="cd07573">
    <property type="entry name" value="CPA"/>
    <property type="match status" value="1"/>
</dbReference>
<evidence type="ECO:0000313" key="4">
    <source>
        <dbReference type="Proteomes" id="UP001596091"/>
    </source>
</evidence>
<dbReference type="RefSeq" id="WP_263341721.1">
    <property type="nucleotide sequence ID" value="NZ_JAGSYH010000008.1"/>
</dbReference>
<comment type="caution">
    <text evidence="3">The sequence shown here is derived from an EMBL/GenBank/DDBJ whole genome shotgun (WGS) entry which is preliminary data.</text>
</comment>
<feature type="domain" description="CN hydrolase" evidence="2">
    <location>
        <begin position="12"/>
        <end position="276"/>
    </location>
</feature>
<evidence type="ECO:0000256" key="1">
    <source>
        <dbReference type="ARBA" id="ARBA00022801"/>
    </source>
</evidence>
<dbReference type="SUPFAM" id="SSF56317">
    <property type="entry name" value="Carbon-nitrogen hydrolase"/>
    <property type="match status" value="1"/>
</dbReference>